<organism evidence="1 2">
    <name type="scientific">Bradyrhizobium zhanjiangense</name>
    <dbReference type="NCBI Taxonomy" id="1325107"/>
    <lineage>
        <taxon>Bacteria</taxon>
        <taxon>Pseudomonadati</taxon>
        <taxon>Pseudomonadota</taxon>
        <taxon>Alphaproteobacteria</taxon>
        <taxon>Hyphomicrobiales</taxon>
        <taxon>Nitrobacteraceae</taxon>
        <taxon>Bradyrhizobium</taxon>
    </lineage>
</organism>
<dbReference type="AlphaFoldDB" id="A0A4Q0SWC4"/>
<dbReference type="RefSeq" id="WP_128943329.1">
    <property type="nucleotide sequence ID" value="NZ_LBJM01000004.1"/>
</dbReference>
<gene>
    <name evidence="1" type="ORF">XH94_01845</name>
</gene>
<sequence length="455" mass="49577">MSETISSILLDAHRARRQGLNAIAQRQRARLGEAVAFARANSPYYRELYQGLPERIESSSVLPVAHKQELMRHFDDWVTDREVSFAAVRAFVDNPELIGQRLLGKYSVATTSGTTGTPGIFLLDEHNWTVTLAFSLRMMIGALSASDMLRLLVGGGRAASVLAMGGHYIGATSFAAIHTKSSARRFRALPAQAPLQNLVAELNRFCPALLIGYASVMALLAAEQDAGRLHIRPALVLPTSEGLSPDGYDRIARAFHAKVRTIYVATECLFMAIGCEYGWHHVNSDWAILEPVDASYRPVPPGEESHTVLVSNLANRVQPILRYDLGDRILQRPDPCPCGNPLPAIRVRGRAADILTFPTECGEKVAVPSLALEIDHAPGVELLQIVQTAPTQLRVRLHPAADADPNRVWRAVHSELTKLLNEHGLGQVSVELAPEPPVASSAGKYRTVISLVLSA</sequence>
<evidence type="ECO:0000313" key="2">
    <source>
        <dbReference type="Proteomes" id="UP000290565"/>
    </source>
</evidence>
<dbReference type="Proteomes" id="UP000290565">
    <property type="component" value="Unassembled WGS sequence"/>
</dbReference>
<dbReference type="InterPro" id="IPR053158">
    <property type="entry name" value="CapK_Type1_Caps_Biosynth"/>
</dbReference>
<dbReference type="Gene3D" id="3.40.50.12780">
    <property type="entry name" value="N-terminal domain of ligase-like"/>
    <property type="match status" value="1"/>
</dbReference>
<dbReference type="PANTHER" id="PTHR36932:SF1">
    <property type="entry name" value="CAPSULAR POLYSACCHARIDE BIOSYNTHESIS PROTEIN"/>
    <property type="match status" value="1"/>
</dbReference>
<accession>A0A4Q0SWC4</accession>
<comment type="caution">
    <text evidence="1">The sequence shown here is derived from an EMBL/GenBank/DDBJ whole genome shotgun (WGS) entry which is preliminary data.</text>
</comment>
<dbReference type="PANTHER" id="PTHR36932">
    <property type="entry name" value="CAPSULAR POLYSACCHARIDE BIOSYNTHESIS PROTEIN"/>
    <property type="match status" value="1"/>
</dbReference>
<dbReference type="InterPro" id="IPR042099">
    <property type="entry name" value="ANL_N_sf"/>
</dbReference>
<reference evidence="1 2" key="1">
    <citation type="submission" date="2015-04" db="EMBL/GenBank/DDBJ databases">
        <title>Comparative genomics of rhizobia nodulating Arachis hypogaea in China.</title>
        <authorList>
            <person name="Li Y."/>
        </authorList>
    </citation>
    <scope>NUCLEOTIDE SEQUENCE [LARGE SCALE GENOMIC DNA]</scope>
    <source>
        <strain evidence="1 2">CCBAU 51787</strain>
    </source>
</reference>
<name>A0A4Q0SWC4_9BRAD</name>
<dbReference type="SUPFAM" id="SSF56801">
    <property type="entry name" value="Acetyl-CoA synthetase-like"/>
    <property type="match status" value="1"/>
</dbReference>
<protein>
    <submittedName>
        <fullName evidence="1">Coenzyme F390 synthetase</fullName>
    </submittedName>
</protein>
<proteinExistence type="predicted"/>
<dbReference type="EMBL" id="LBJM01000004">
    <property type="protein sequence ID" value="RXH42611.1"/>
    <property type="molecule type" value="Genomic_DNA"/>
</dbReference>
<evidence type="ECO:0000313" key="1">
    <source>
        <dbReference type="EMBL" id="RXH42611.1"/>
    </source>
</evidence>